<dbReference type="PROSITE" id="PS51819">
    <property type="entry name" value="VOC"/>
    <property type="match status" value="1"/>
</dbReference>
<reference evidence="2 3" key="1">
    <citation type="submission" date="2017-06" db="EMBL/GenBank/DDBJ databases">
        <authorList>
            <consortium name="Pathogen Informatics"/>
        </authorList>
    </citation>
    <scope>NUCLEOTIDE SEQUENCE [LARGE SCALE GENOMIC DNA]</scope>
    <source>
        <strain evidence="2 3">NCTC13839</strain>
    </source>
</reference>
<accession>A0A239ZHW3</accession>
<proteinExistence type="predicted"/>
<dbReference type="InterPro" id="IPR004360">
    <property type="entry name" value="Glyas_Fos-R_dOase_dom"/>
</dbReference>
<feature type="domain" description="VOC" evidence="1">
    <location>
        <begin position="4"/>
        <end position="133"/>
    </location>
</feature>
<dbReference type="InterPro" id="IPR037523">
    <property type="entry name" value="VOC_core"/>
</dbReference>
<dbReference type="AlphaFoldDB" id="A0A239ZHW3"/>
<evidence type="ECO:0000313" key="2">
    <source>
        <dbReference type="EMBL" id="SNV70288.1"/>
    </source>
</evidence>
<dbReference type="PANTHER" id="PTHR36503:SF1">
    <property type="entry name" value="BLR2520 PROTEIN"/>
    <property type="match status" value="1"/>
</dbReference>
<dbReference type="Pfam" id="PF00903">
    <property type="entry name" value="Glyoxalase"/>
    <property type="match status" value="1"/>
</dbReference>
<dbReference type="KEGG" id="sste:SAMEA4384403_1536"/>
<dbReference type="RefSeq" id="WP_095088306.1">
    <property type="nucleotide sequence ID" value="NZ_BMDM01000005.1"/>
</dbReference>
<dbReference type="InterPro" id="IPR029068">
    <property type="entry name" value="Glyas_Bleomycin-R_OHBP_Dase"/>
</dbReference>
<evidence type="ECO:0000259" key="1">
    <source>
        <dbReference type="PROSITE" id="PS51819"/>
    </source>
</evidence>
<name>A0A239ZHW3_9STAP</name>
<dbReference type="EMBL" id="LT906462">
    <property type="protein sequence ID" value="SNV70288.1"/>
    <property type="molecule type" value="Genomic_DNA"/>
</dbReference>
<protein>
    <submittedName>
        <fullName evidence="2">Putative member of glyoxalase/bleomycin resistance protein family</fullName>
    </submittedName>
</protein>
<gene>
    <name evidence="2" type="ORF">SAMEA4384403_01536</name>
</gene>
<organism evidence="2 3">
    <name type="scientific">Mammaliicoccus stepanovicii</name>
    <dbReference type="NCBI Taxonomy" id="643214"/>
    <lineage>
        <taxon>Bacteria</taxon>
        <taxon>Bacillati</taxon>
        <taxon>Bacillota</taxon>
        <taxon>Bacilli</taxon>
        <taxon>Bacillales</taxon>
        <taxon>Staphylococcaceae</taxon>
        <taxon>Mammaliicoccus</taxon>
    </lineage>
</organism>
<sequence>MKPRITVLTLGVEDLEKSVEFYKNGLGLKTEGIIGTEFEDGAVAFFDLENGMKLGLWPKDSISKQAQVDRTQTSHTEFTIGHNVSSKSEVDEVLKEAELAGAKITDSPHETLYGGYSGHFMDLDGHLWEVAWNPDWSLDLD</sequence>
<dbReference type="SUPFAM" id="SSF54593">
    <property type="entry name" value="Glyoxalase/Bleomycin resistance protein/Dihydroxybiphenyl dioxygenase"/>
    <property type="match status" value="1"/>
</dbReference>
<dbReference type="Gene3D" id="3.10.180.10">
    <property type="entry name" value="2,3-Dihydroxybiphenyl 1,2-Dioxygenase, domain 1"/>
    <property type="match status" value="1"/>
</dbReference>
<dbReference type="Proteomes" id="UP000242084">
    <property type="component" value="Chromosome 1"/>
</dbReference>
<dbReference type="PANTHER" id="PTHR36503">
    <property type="entry name" value="BLR2520 PROTEIN"/>
    <property type="match status" value="1"/>
</dbReference>
<evidence type="ECO:0000313" key="3">
    <source>
        <dbReference type="Proteomes" id="UP000242084"/>
    </source>
</evidence>
<dbReference type="OrthoDB" id="9796521at2"/>
<keyword evidence="3" id="KW-1185">Reference proteome</keyword>